<protein>
    <submittedName>
        <fullName evidence="10">ATP-binding cassette, subfamily C</fullName>
    </submittedName>
</protein>
<dbReference type="GO" id="GO:0015421">
    <property type="term" value="F:ABC-type oligopeptide transporter activity"/>
    <property type="evidence" value="ECO:0007669"/>
    <property type="project" value="TreeGrafter"/>
</dbReference>
<dbReference type="PROSITE" id="PS50929">
    <property type="entry name" value="ABC_TM1F"/>
    <property type="match status" value="1"/>
</dbReference>
<dbReference type="PANTHER" id="PTHR43394:SF1">
    <property type="entry name" value="ATP-BINDING CASSETTE SUB-FAMILY B MEMBER 10, MITOCHONDRIAL"/>
    <property type="match status" value="1"/>
</dbReference>
<evidence type="ECO:0000256" key="7">
    <source>
        <dbReference type="ARBA" id="ARBA00022840"/>
    </source>
</evidence>
<reference evidence="10 11" key="1">
    <citation type="submission" date="2016-10" db="EMBL/GenBank/DDBJ databases">
        <authorList>
            <person name="de Groot N.N."/>
        </authorList>
    </citation>
    <scope>NUCLEOTIDE SEQUENCE [LARGE SCALE GENOMIC DNA]</scope>
    <source>
        <strain evidence="10 11">DSM 44892</strain>
    </source>
</reference>
<sequence length="590" mass="61425">MTATTGPGAGTGDASSRPLLPVATARRCSRWLLEALRGRPLTTTATLLAATGAAAATVVPLYMFGRLIDEIRAGAGGATVATFVAVIAVAAVVAGLLTGVSSYLIEVLGGSLLARLREQVVARTLRLPLGTVEKAGKGDVLSRVGDDISVIDKSVGEVVPSIVSAALLVAASLVAMAGIDWRLAIAGSLAIPVYVLALRWYLPRSAPLYAEQRVAMGARSQALIGSIQGRRTVRAYGLEESHLREIDRASDRAKLLGITVFSLFTRFAGRGNRAEFVGLALILVTGFALHSNGAITVGAATAAALVFHRLFNPIGLLLYTFDEVQSAGASLARIVGVIDIPDPPRATNAAVPEDSSLELADIRHSYDGREVLHGVTLRLEPGETVALVGATGAGKSTLASLAAGVHVPDSGSVRIGGVDIAGFGDTVRRRVAVVSQEVHVFSGSLIEDLRLAAPDADETRVRRALTRVGAQEWVEHLPDGIDTQVGEGGHELTTAQAQQLALARILLVDPDVVVLDEATAEAGSRGARELEFAAAAVTNGRTALVVAHRLTQAERADRVVVLGHGRILEEGTHDALVAAGGGYARLWAAW</sequence>
<keyword evidence="3" id="KW-1003">Cell membrane</keyword>
<dbReference type="InterPro" id="IPR003439">
    <property type="entry name" value="ABC_transporter-like_ATP-bd"/>
</dbReference>
<evidence type="ECO:0000256" key="3">
    <source>
        <dbReference type="ARBA" id="ARBA00022475"/>
    </source>
</evidence>
<evidence type="ECO:0000256" key="8">
    <source>
        <dbReference type="ARBA" id="ARBA00022989"/>
    </source>
</evidence>
<evidence type="ECO:0000313" key="10">
    <source>
        <dbReference type="EMBL" id="SDI50582.1"/>
    </source>
</evidence>
<dbReference type="SUPFAM" id="SSF52540">
    <property type="entry name" value="P-loop containing nucleoside triphosphate hydrolases"/>
    <property type="match status" value="1"/>
</dbReference>
<dbReference type="SUPFAM" id="SSF90123">
    <property type="entry name" value="ABC transporter transmembrane region"/>
    <property type="match status" value="1"/>
</dbReference>
<dbReference type="GO" id="GO:0005886">
    <property type="term" value="C:plasma membrane"/>
    <property type="evidence" value="ECO:0007669"/>
    <property type="project" value="UniProtKB-SubCell"/>
</dbReference>
<organism evidence="10 11">
    <name type="scientific">Rhodococcus triatomae</name>
    <dbReference type="NCBI Taxonomy" id="300028"/>
    <lineage>
        <taxon>Bacteria</taxon>
        <taxon>Bacillati</taxon>
        <taxon>Actinomycetota</taxon>
        <taxon>Actinomycetes</taxon>
        <taxon>Mycobacteriales</taxon>
        <taxon>Nocardiaceae</taxon>
        <taxon>Rhodococcus</taxon>
    </lineage>
</organism>
<dbReference type="EMBL" id="FNDN01000008">
    <property type="protein sequence ID" value="SDI50582.1"/>
    <property type="molecule type" value="Genomic_DNA"/>
</dbReference>
<dbReference type="Pfam" id="PF00005">
    <property type="entry name" value="ABC_tran"/>
    <property type="match status" value="1"/>
</dbReference>
<evidence type="ECO:0000256" key="5">
    <source>
        <dbReference type="ARBA" id="ARBA00022692"/>
    </source>
</evidence>
<keyword evidence="11" id="KW-1185">Reference proteome</keyword>
<dbReference type="CDD" id="cd07346">
    <property type="entry name" value="ABC_6TM_exporters"/>
    <property type="match status" value="1"/>
</dbReference>
<dbReference type="Gene3D" id="1.20.1560.10">
    <property type="entry name" value="ABC transporter type 1, transmembrane domain"/>
    <property type="match status" value="1"/>
</dbReference>
<dbReference type="Gene3D" id="3.40.50.300">
    <property type="entry name" value="P-loop containing nucleotide triphosphate hydrolases"/>
    <property type="match status" value="1"/>
</dbReference>
<keyword evidence="9" id="KW-0472">Membrane</keyword>
<evidence type="ECO:0000256" key="9">
    <source>
        <dbReference type="ARBA" id="ARBA00023136"/>
    </source>
</evidence>
<dbReference type="RefSeq" id="WP_072738521.1">
    <property type="nucleotide sequence ID" value="NZ_CP048813.1"/>
</dbReference>
<dbReference type="GO" id="GO:0005524">
    <property type="term" value="F:ATP binding"/>
    <property type="evidence" value="ECO:0007669"/>
    <property type="project" value="UniProtKB-KW"/>
</dbReference>
<dbReference type="Pfam" id="PF00664">
    <property type="entry name" value="ABC_membrane"/>
    <property type="match status" value="1"/>
</dbReference>
<dbReference type="GO" id="GO:0016887">
    <property type="term" value="F:ATP hydrolysis activity"/>
    <property type="evidence" value="ECO:0007669"/>
    <property type="project" value="InterPro"/>
</dbReference>
<evidence type="ECO:0000256" key="4">
    <source>
        <dbReference type="ARBA" id="ARBA00022519"/>
    </source>
</evidence>
<gene>
    <name evidence="10" type="ORF">SAMN05444695_10860</name>
</gene>
<dbReference type="InterPro" id="IPR039421">
    <property type="entry name" value="Type_1_exporter"/>
</dbReference>
<keyword evidence="7 10" id="KW-0067">ATP-binding</keyword>
<dbReference type="OrthoDB" id="9806127at2"/>
<dbReference type="InterPro" id="IPR011527">
    <property type="entry name" value="ABC1_TM_dom"/>
</dbReference>
<keyword evidence="6" id="KW-0547">Nucleotide-binding</keyword>
<name>A0A1G8L4I4_9NOCA</name>
<keyword evidence="8" id="KW-1133">Transmembrane helix</keyword>
<evidence type="ECO:0000256" key="2">
    <source>
        <dbReference type="ARBA" id="ARBA00022448"/>
    </source>
</evidence>
<dbReference type="PANTHER" id="PTHR43394">
    <property type="entry name" value="ATP-DEPENDENT PERMEASE MDL1, MITOCHONDRIAL"/>
    <property type="match status" value="1"/>
</dbReference>
<keyword evidence="5" id="KW-0812">Transmembrane</keyword>
<accession>A0A1G8L4I4</accession>
<evidence type="ECO:0000256" key="6">
    <source>
        <dbReference type="ARBA" id="ARBA00022741"/>
    </source>
</evidence>
<comment type="subcellular location">
    <subcellularLocation>
        <location evidence="1">Cell membrane</location>
        <topology evidence="1">Multi-pass membrane protein</topology>
    </subcellularLocation>
</comment>
<evidence type="ECO:0000256" key="1">
    <source>
        <dbReference type="ARBA" id="ARBA00004651"/>
    </source>
</evidence>
<keyword evidence="2" id="KW-0813">Transport</keyword>
<proteinExistence type="predicted"/>
<dbReference type="InterPro" id="IPR003593">
    <property type="entry name" value="AAA+_ATPase"/>
</dbReference>
<dbReference type="InterPro" id="IPR036640">
    <property type="entry name" value="ABC1_TM_sf"/>
</dbReference>
<dbReference type="AlphaFoldDB" id="A0A1G8L4I4"/>
<dbReference type="FunFam" id="3.40.50.300:FF:001001">
    <property type="entry name" value="Multidrug ABC transporter ATP-binding protein"/>
    <property type="match status" value="1"/>
</dbReference>
<dbReference type="SMART" id="SM00382">
    <property type="entry name" value="AAA"/>
    <property type="match status" value="1"/>
</dbReference>
<keyword evidence="4" id="KW-0997">Cell inner membrane</keyword>
<dbReference type="Proteomes" id="UP000183263">
    <property type="component" value="Unassembled WGS sequence"/>
</dbReference>
<dbReference type="PROSITE" id="PS50893">
    <property type="entry name" value="ABC_TRANSPORTER_2"/>
    <property type="match status" value="1"/>
</dbReference>
<evidence type="ECO:0000313" key="11">
    <source>
        <dbReference type="Proteomes" id="UP000183263"/>
    </source>
</evidence>
<dbReference type="InterPro" id="IPR027417">
    <property type="entry name" value="P-loop_NTPase"/>
</dbReference>